<dbReference type="EMBL" id="JAKCXM010000460">
    <property type="protein sequence ID" value="KAJ0393804.1"/>
    <property type="molecule type" value="Genomic_DNA"/>
</dbReference>
<name>A0AAD5LUG8_PYTIN</name>
<evidence type="ECO:0000256" key="2">
    <source>
        <dbReference type="SAM" id="MobiDB-lite"/>
    </source>
</evidence>
<protein>
    <submittedName>
        <fullName evidence="3">Uncharacterized protein</fullName>
    </submittedName>
</protein>
<feature type="compositionally biased region" description="Polar residues" evidence="2">
    <location>
        <begin position="446"/>
        <end position="457"/>
    </location>
</feature>
<reference evidence="3" key="1">
    <citation type="submission" date="2021-12" db="EMBL/GenBank/DDBJ databases">
        <title>Prjna785345.</title>
        <authorList>
            <person name="Rujirawat T."/>
            <person name="Krajaejun T."/>
        </authorList>
    </citation>
    <scope>NUCLEOTIDE SEQUENCE</scope>
    <source>
        <strain evidence="3">Pi057C3</strain>
    </source>
</reference>
<proteinExistence type="predicted"/>
<comment type="caution">
    <text evidence="3">The sequence shown here is derived from an EMBL/GenBank/DDBJ whole genome shotgun (WGS) entry which is preliminary data.</text>
</comment>
<dbReference type="AlphaFoldDB" id="A0AAD5LUG8"/>
<feature type="region of interest" description="Disordered" evidence="2">
    <location>
        <begin position="410"/>
        <end position="457"/>
    </location>
</feature>
<evidence type="ECO:0000313" key="3">
    <source>
        <dbReference type="EMBL" id="KAJ0393804.1"/>
    </source>
</evidence>
<gene>
    <name evidence="3" type="ORF">P43SY_001496</name>
</gene>
<dbReference type="InterPro" id="IPR036770">
    <property type="entry name" value="Ankyrin_rpt-contain_sf"/>
</dbReference>
<dbReference type="SUPFAM" id="SSF48403">
    <property type="entry name" value="Ankyrin repeat"/>
    <property type="match status" value="1"/>
</dbReference>
<organism evidence="3 4">
    <name type="scientific">Pythium insidiosum</name>
    <name type="common">Pythiosis disease agent</name>
    <dbReference type="NCBI Taxonomy" id="114742"/>
    <lineage>
        <taxon>Eukaryota</taxon>
        <taxon>Sar</taxon>
        <taxon>Stramenopiles</taxon>
        <taxon>Oomycota</taxon>
        <taxon>Peronosporomycetes</taxon>
        <taxon>Pythiales</taxon>
        <taxon>Pythiaceae</taxon>
        <taxon>Pythium</taxon>
    </lineage>
</organism>
<sequence length="457" mass="50690">MGNSGSSLVDYIHDGDIQGLKATLAQLREDRDLERQEDACNELEDAVHAALSMEVATAQQFQQLQIALELLLQTSPHVLGTAECNLCGWTALHRACVTGNLSFVPFLFQRYAKHLCSDRDVFGLTPIDLVPPELAMADASAQKLALAAPATLSTAYERRLAALHLLREAKRELQAHAVEAYLPPLPLSDAPVACDDAPRQRRASLSATEFYIALDGHHEHLPESLGDNVHELQRPLRLRYRLPRVEDVVHGYFQLIWRGIDDPRSEEPHYDQHMLLRDEMYMDLAAEDLESNQHETRRLDDDAPVLSGCFPVSVAHLPDECVCHVLFIASDKHMMKRQILLSTEGVRLLAVNQLHDVELGGATEDLVDAGPLRTRRGFVFHVAGEEFTHPSEELSGQSFETVEEFEAFVKTLREAKTPPHSGGPKQSNQDEQQGREGEQADDPKGSQASSPSGCDAA</sequence>
<evidence type="ECO:0000256" key="1">
    <source>
        <dbReference type="SAM" id="Coils"/>
    </source>
</evidence>
<feature type="compositionally biased region" description="Basic and acidic residues" evidence="2">
    <location>
        <begin position="432"/>
        <end position="444"/>
    </location>
</feature>
<keyword evidence="1" id="KW-0175">Coiled coil</keyword>
<dbReference type="Gene3D" id="1.25.40.20">
    <property type="entry name" value="Ankyrin repeat-containing domain"/>
    <property type="match status" value="1"/>
</dbReference>
<dbReference type="Proteomes" id="UP001209570">
    <property type="component" value="Unassembled WGS sequence"/>
</dbReference>
<feature type="coiled-coil region" evidence="1">
    <location>
        <begin position="17"/>
        <end position="53"/>
    </location>
</feature>
<evidence type="ECO:0000313" key="4">
    <source>
        <dbReference type="Proteomes" id="UP001209570"/>
    </source>
</evidence>
<keyword evidence="4" id="KW-1185">Reference proteome</keyword>
<accession>A0AAD5LUG8</accession>